<feature type="region of interest" description="Disordered" evidence="7">
    <location>
        <begin position="1241"/>
        <end position="1291"/>
    </location>
</feature>
<gene>
    <name evidence="10" type="ORF">OTU49_007306</name>
</gene>
<name>A0AAW0WID8_CHEQU</name>
<feature type="region of interest" description="Disordered" evidence="7">
    <location>
        <begin position="1093"/>
        <end position="1119"/>
    </location>
</feature>
<dbReference type="PANTHER" id="PTHR46621:SF1">
    <property type="entry name" value="SNRNA-ACTIVATING PROTEIN COMPLEX SUBUNIT 4"/>
    <property type="match status" value="1"/>
</dbReference>
<feature type="domain" description="Myb-like" evidence="8">
    <location>
        <begin position="312"/>
        <end position="342"/>
    </location>
</feature>
<evidence type="ECO:0000259" key="8">
    <source>
        <dbReference type="PROSITE" id="PS50090"/>
    </source>
</evidence>
<comment type="subcellular location">
    <subcellularLocation>
        <location evidence="1">Nucleus</location>
    </subcellularLocation>
</comment>
<dbReference type="GO" id="GO:0042796">
    <property type="term" value="P:snRNA transcription by RNA polymerase III"/>
    <property type="evidence" value="ECO:0007669"/>
    <property type="project" value="TreeGrafter"/>
</dbReference>
<evidence type="ECO:0000256" key="4">
    <source>
        <dbReference type="ARBA" id="ARBA00023163"/>
    </source>
</evidence>
<feature type="region of interest" description="Disordered" evidence="7">
    <location>
        <begin position="877"/>
        <end position="896"/>
    </location>
</feature>
<dbReference type="InterPro" id="IPR051575">
    <property type="entry name" value="Myb-like_DNA-bd"/>
</dbReference>
<reference evidence="10 11" key="1">
    <citation type="journal article" date="2024" name="BMC Genomics">
        <title>Genome assembly of redclaw crayfish (Cherax quadricarinatus) provides insights into its immune adaptation and hypoxia tolerance.</title>
        <authorList>
            <person name="Liu Z."/>
            <person name="Zheng J."/>
            <person name="Li H."/>
            <person name="Fang K."/>
            <person name="Wang S."/>
            <person name="He J."/>
            <person name="Zhou D."/>
            <person name="Weng S."/>
            <person name="Chi M."/>
            <person name="Gu Z."/>
            <person name="He J."/>
            <person name="Li F."/>
            <person name="Wang M."/>
        </authorList>
    </citation>
    <scope>NUCLEOTIDE SEQUENCE [LARGE SCALE GENOMIC DNA]</scope>
    <source>
        <strain evidence="10">ZL_2023a</strain>
    </source>
</reference>
<dbReference type="InterPro" id="IPR009057">
    <property type="entry name" value="Homeodomain-like_sf"/>
</dbReference>
<keyword evidence="4" id="KW-0804">Transcription</keyword>
<evidence type="ECO:0000256" key="5">
    <source>
        <dbReference type="ARBA" id="ARBA00023242"/>
    </source>
</evidence>
<organism evidence="10 11">
    <name type="scientific">Cherax quadricarinatus</name>
    <name type="common">Australian red claw crayfish</name>
    <dbReference type="NCBI Taxonomy" id="27406"/>
    <lineage>
        <taxon>Eukaryota</taxon>
        <taxon>Metazoa</taxon>
        <taxon>Ecdysozoa</taxon>
        <taxon>Arthropoda</taxon>
        <taxon>Crustacea</taxon>
        <taxon>Multicrustacea</taxon>
        <taxon>Malacostraca</taxon>
        <taxon>Eumalacostraca</taxon>
        <taxon>Eucarida</taxon>
        <taxon>Decapoda</taxon>
        <taxon>Pleocyemata</taxon>
        <taxon>Astacidea</taxon>
        <taxon>Parastacoidea</taxon>
        <taxon>Parastacidae</taxon>
        <taxon>Cherax</taxon>
    </lineage>
</organism>
<feature type="region of interest" description="Disordered" evidence="7">
    <location>
        <begin position="1158"/>
        <end position="1198"/>
    </location>
</feature>
<feature type="domain" description="HTH myb-type" evidence="9">
    <location>
        <begin position="452"/>
        <end position="506"/>
    </location>
</feature>
<evidence type="ECO:0000256" key="1">
    <source>
        <dbReference type="ARBA" id="ARBA00004123"/>
    </source>
</evidence>
<evidence type="ECO:0000256" key="3">
    <source>
        <dbReference type="ARBA" id="ARBA00023125"/>
    </source>
</evidence>
<feature type="region of interest" description="Disordered" evidence="7">
    <location>
        <begin position="1310"/>
        <end position="1331"/>
    </location>
</feature>
<feature type="region of interest" description="Disordered" evidence="7">
    <location>
        <begin position="66"/>
        <end position="123"/>
    </location>
</feature>
<feature type="compositionally biased region" description="Polar residues" evidence="7">
    <location>
        <begin position="1315"/>
        <end position="1324"/>
    </location>
</feature>
<feature type="compositionally biased region" description="Basic and acidic residues" evidence="7">
    <location>
        <begin position="1264"/>
        <end position="1275"/>
    </location>
</feature>
<feature type="domain" description="Myb-like" evidence="8">
    <location>
        <begin position="343"/>
        <end position="397"/>
    </location>
</feature>
<evidence type="ECO:0000256" key="6">
    <source>
        <dbReference type="SAM" id="Coils"/>
    </source>
</evidence>
<proteinExistence type="predicted"/>
<feature type="compositionally biased region" description="Basic residues" evidence="7">
    <location>
        <begin position="1158"/>
        <end position="1167"/>
    </location>
</feature>
<dbReference type="GO" id="GO:0001006">
    <property type="term" value="F:RNA polymerase III type 3 promoter sequence-specific DNA binding"/>
    <property type="evidence" value="ECO:0007669"/>
    <property type="project" value="TreeGrafter"/>
</dbReference>
<keyword evidence="11" id="KW-1185">Reference proteome</keyword>
<dbReference type="SMART" id="SM00717">
    <property type="entry name" value="SANT"/>
    <property type="match status" value="5"/>
</dbReference>
<protein>
    <recommendedName>
        <fullName evidence="12">snRNA-activating protein complex subunit 4</fullName>
    </recommendedName>
</protein>
<evidence type="ECO:0000256" key="2">
    <source>
        <dbReference type="ARBA" id="ARBA00023015"/>
    </source>
</evidence>
<dbReference type="GO" id="GO:0000978">
    <property type="term" value="F:RNA polymerase II cis-regulatory region sequence-specific DNA binding"/>
    <property type="evidence" value="ECO:0007669"/>
    <property type="project" value="TreeGrafter"/>
</dbReference>
<dbReference type="Pfam" id="PF00249">
    <property type="entry name" value="Myb_DNA-binding"/>
    <property type="match status" value="1"/>
</dbReference>
<dbReference type="GO" id="GO:0005634">
    <property type="term" value="C:nucleus"/>
    <property type="evidence" value="ECO:0007669"/>
    <property type="project" value="UniProtKB-SubCell"/>
</dbReference>
<dbReference type="EMBL" id="JARKIK010000059">
    <property type="protein sequence ID" value="KAK8731861.1"/>
    <property type="molecule type" value="Genomic_DNA"/>
</dbReference>
<feature type="region of interest" description="Disordered" evidence="7">
    <location>
        <begin position="947"/>
        <end position="972"/>
    </location>
</feature>
<dbReference type="SUPFAM" id="SSF46689">
    <property type="entry name" value="Homeodomain-like"/>
    <property type="match status" value="3"/>
</dbReference>
<evidence type="ECO:0000313" key="11">
    <source>
        <dbReference type="Proteomes" id="UP001445076"/>
    </source>
</evidence>
<evidence type="ECO:0000256" key="7">
    <source>
        <dbReference type="SAM" id="MobiDB-lite"/>
    </source>
</evidence>
<keyword evidence="3" id="KW-0238">DNA-binding</keyword>
<dbReference type="InterPro" id="IPR001005">
    <property type="entry name" value="SANT/Myb"/>
</dbReference>
<dbReference type="GO" id="GO:0019185">
    <property type="term" value="C:snRNA-activating protein complex"/>
    <property type="evidence" value="ECO:0007669"/>
    <property type="project" value="TreeGrafter"/>
</dbReference>
<keyword evidence="2" id="KW-0805">Transcription regulation</keyword>
<comment type="caution">
    <text evidence="10">The sequence shown here is derived from an EMBL/GenBank/DDBJ whole genome shotgun (WGS) entry which is preliminary data.</text>
</comment>
<dbReference type="PROSITE" id="PS51294">
    <property type="entry name" value="HTH_MYB"/>
    <property type="match status" value="2"/>
</dbReference>
<dbReference type="PROSITE" id="PS50090">
    <property type="entry name" value="MYB_LIKE"/>
    <property type="match status" value="3"/>
</dbReference>
<evidence type="ECO:0008006" key="12">
    <source>
        <dbReference type="Google" id="ProtNLM"/>
    </source>
</evidence>
<dbReference type="InterPro" id="IPR017930">
    <property type="entry name" value="Myb_dom"/>
</dbReference>
<keyword evidence="5" id="KW-0539">Nucleus</keyword>
<feature type="coiled-coil region" evidence="6">
    <location>
        <begin position="143"/>
        <end position="177"/>
    </location>
</feature>
<feature type="domain" description="Myb-like" evidence="8">
    <location>
        <begin position="452"/>
        <end position="502"/>
    </location>
</feature>
<dbReference type="Proteomes" id="UP001445076">
    <property type="component" value="Unassembled WGS sequence"/>
</dbReference>
<dbReference type="GO" id="GO:0042795">
    <property type="term" value="P:snRNA transcription by RNA polymerase II"/>
    <property type="evidence" value="ECO:0007669"/>
    <property type="project" value="TreeGrafter"/>
</dbReference>
<feature type="compositionally biased region" description="Polar residues" evidence="7">
    <location>
        <begin position="960"/>
        <end position="972"/>
    </location>
</feature>
<sequence>MEGEALKIFKEEEDLEEPVPVQELKILEEETRIASSVYRHVVHQQAVEEVAEAAALHPRQEFLVRAKEEPGTSPSGLPLVQRFPSLPHSAGGSDRSESGMQLRYSGTGSTDAGDSGGRDDSLEELMSLPPTLETALKINMTLQRNYRERIQDLEKVLQNSENRLRKLKEEISEDRFACDKEYRWDPNGKAPMRISHFCVPYFKNRSGMNAPKNEDAKFKVDNGYLDLYTTRTRPWMVSEGETLENVVLKEWKEYKIKTWNSKLRELERKQRNMVAEQNDKMVKTLDEEIKECKSCIDVLHKTPSENIRPKRGAKMDWEKIAAQAFDGHRSSEECRLQWENLLHPLINRSPWTEEEDLALQEVVLNSGPKVPDWEAIADYLNTNRTAFLVMQRWVSFIDPALHPAKWTPETTQRLIDTVNMLRIGTHIPWAQVHQHMVGFSRAQLQSRWRMINPEQSKGPFTVEEDFILIKGLHMFGLNFANIAHFMPGRSVIQVRDRFKRTILLGITSKPWTRNEDDILIGECKVGPRNWRKMIMKLPRRIACQIRSRYHTIQVWQTLTNSNMAPPPLFPVSMTVDPVQIKEIRKHLLLENNRAKELVDRSRRGMDVKSVVKELENRRLMIKARKADWSVERMKRATERRGRRPGVPNPHHTSVPELLLIDFFIPCRHYPTNFSNASSTLWPSLVLLSKKFQLRILREVTPSEQAAMWALKLDESDLEVVRELVVKHTHSNEASRVDCEACTLTCPESIPLLPPNQTTLGALRSLLLNRPKLTEMASDNFLFLNATRDELVRLGLHPKSSMLRRCGLSGMPSMDKNYSEETAAGSNEDQNISGLVAGNVTRLRWEVLPESLPGPSGWHPGEYSGVENEGKSDVACRSDLKASGPAKPGKKRKQSPMKIHITSMMINEHGQKNRPKKRKCSLYAEKRGEGRINTYPSGKHRIEVIVPGDEPAEPPVVDSGSLRQSAKTEQAVQDQCQEEIQQPERQSRSQITREHSEKLLFERMLSIFFWPAMMTIIEPPYERIVQTNVKIIQKENMESPDSENETSFKKKSKIMLTKDELDIKEQEQYIHQLSKKDMEYRAWTLYQKNLQKPSATNFSKKGNKPPGRIERENTDTTGDPVAVVKDRGQVFEVFTAEQNSEAHNSLEVDVAGMNYKRIQGKGKGRARGRPQGSVMKRGPGRPRGRKSGQRAKAPQCPEIKPEELASLVVPVGENTGVALFRRKQNLTSLRRSLVMKKIWEGRRNGSLPPRTSERDKRNYKPRGSRTRDSVRKELLKPPKTPNPWDLPLDGPMRVQPQVPLDYERFKLQPLAVLHRPSSSGNQASTSHEDTQS</sequence>
<evidence type="ECO:0000313" key="10">
    <source>
        <dbReference type="EMBL" id="KAK8731861.1"/>
    </source>
</evidence>
<evidence type="ECO:0000259" key="9">
    <source>
        <dbReference type="PROSITE" id="PS51294"/>
    </source>
</evidence>
<feature type="domain" description="HTH myb-type" evidence="9">
    <location>
        <begin position="343"/>
        <end position="401"/>
    </location>
</feature>
<feature type="compositionally biased region" description="Basic residues" evidence="7">
    <location>
        <begin position="1177"/>
        <end position="1188"/>
    </location>
</feature>
<accession>A0AAW0WID8</accession>
<dbReference type="Gene3D" id="1.10.10.60">
    <property type="entry name" value="Homeodomain-like"/>
    <property type="match status" value="3"/>
</dbReference>
<dbReference type="Pfam" id="PF13921">
    <property type="entry name" value="Myb_DNA-bind_6"/>
    <property type="match status" value="1"/>
</dbReference>
<dbReference type="PANTHER" id="PTHR46621">
    <property type="entry name" value="SNRNA-ACTIVATING PROTEIN COMPLEX SUBUNIT 4"/>
    <property type="match status" value="1"/>
</dbReference>
<dbReference type="CDD" id="cd00167">
    <property type="entry name" value="SANT"/>
    <property type="match status" value="3"/>
</dbReference>
<keyword evidence="6" id="KW-0175">Coiled coil</keyword>